<evidence type="ECO:0000313" key="2">
    <source>
        <dbReference type="Proteomes" id="UP000182486"/>
    </source>
</evidence>
<dbReference type="RefSeq" id="WP_071810333.1">
    <property type="nucleotide sequence ID" value="NZ_MEIA01000583.1"/>
</dbReference>
<proteinExistence type="predicted"/>
<comment type="caution">
    <text evidence="1">The sequence shown here is derived from an EMBL/GenBank/DDBJ whole genome shotgun (WGS) entry which is preliminary data.</text>
</comment>
<dbReference type="EMBL" id="MEIA01000583">
    <property type="protein sequence ID" value="OJF09334.1"/>
    <property type="molecule type" value="Genomic_DNA"/>
</dbReference>
<evidence type="ECO:0000313" key="1">
    <source>
        <dbReference type="EMBL" id="OJF09334.1"/>
    </source>
</evidence>
<accession>A0A1K0GAY4</accession>
<reference evidence="1 2" key="1">
    <citation type="submission" date="2016-09" db="EMBL/GenBank/DDBJ databases">
        <title>Couchioplanes caeruleus draft genome sequence.</title>
        <authorList>
            <person name="Sheehan J."/>
            <person name="Caffrey P."/>
        </authorList>
    </citation>
    <scope>NUCLEOTIDE SEQUENCE [LARGE SCALE GENOMIC DNA]</scope>
    <source>
        <strain evidence="1 2">DSM 43634</strain>
    </source>
</reference>
<sequence length="130" mass="15303">MDLERRGYVSIGPRPYLDRFIAAYRLSDADRRDKIRSRPATYQIGDQRFDREFLVHRSVLRPHGQFRCAGDAEAADFCAEIVDELVARFAVPREEAVARVNQQWTHMWIVGLDLVYHRTPDDWAAHIYQR</sequence>
<keyword evidence="2" id="KW-1185">Reference proteome</keyword>
<name>A0A1K0GAY4_9ACTN</name>
<dbReference type="Proteomes" id="UP000182486">
    <property type="component" value="Unassembled WGS sequence"/>
</dbReference>
<organism evidence="1 2">
    <name type="scientific">Couchioplanes caeruleus subsp. caeruleus</name>
    <dbReference type="NCBI Taxonomy" id="56427"/>
    <lineage>
        <taxon>Bacteria</taxon>
        <taxon>Bacillati</taxon>
        <taxon>Actinomycetota</taxon>
        <taxon>Actinomycetes</taxon>
        <taxon>Micromonosporales</taxon>
        <taxon>Micromonosporaceae</taxon>
        <taxon>Couchioplanes</taxon>
    </lineage>
</organism>
<dbReference type="AlphaFoldDB" id="A0A1K0GAY4"/>
<gene>
    <name evidence="1" type="ORF">BG844_38200</name>
</gene>
<protein>
    <submittedName>
        <fullName evidence="1">Uncharacterized protein</fullName>
    </submittedName>
</protein>